<keyword evidence="4 6" id="KW-1133">Transmembrane helix</keyword>
<dbReference type="Pfam" id="PF00892">
    <property type="entry name" value="EamA"/>
    <property type="match status" value="2"/>
</dbReference>
<feature type="transmembrane region" description="Helical" evidence="6">
    <location>
        <begin position="12"/>
        <end position="34"/>
    </location>
</feature>
<dbReference type="RefSeq" id="WP_013148175.1">
    <property type="nucleotide sequence ID" value="NC_014207.1"/>
</dbReference>
<feature type="transmembrane region" description="Helical" evidence="6">
    <location>
        <begin position="222"/>
        <end position="242"/>
    </location>
</feature>
<dbReference type="PANTHER" id="PTHR32322">
    <property type="entry name" value="INNER MEMBRANE TRANSPORTER"/>
    <property type="match status" value="1"/>
</dbReference>
<feature type="domain" description="EamA" evidence="7">
    <location>
        <begin position="162"/>
        <end position="294"/>
    </location>
</feature>
<evidence type="ECO:0000256" key="5">
    <source>
        <dbReference type="ARBA" id="ARBA00023136"/>
    </source>
</evidence>
<comment type="subcellular location">
    <subcellularLocation>
        <location evidence="1">Membrane</location>
        <topology evidence="1">Multi-pass membrane protein</topology>
    </subcellularLocation>
</comment>
<dbReference type="AlphaFoldDB" id="D7DIH8"/>
<gene>
    <name evidence="8" type="ordered locus">M301_1483</name>
</gene>
<dbReference type="SUPFAM" id="SSF103481">
    <property type="entry name" value="Multidrug resistance efflux transporter EmrE"/>
    <property type="match status" value="2"/>
</dbReference>
<feature type="transmembrane region" description="Helical" evidence="6">
    <location>
        <begin position="254"/>
        <end position="273"/>
    </location>
</feature>
<dbReference type="STRING" id="666681.M301_1483"/>
<reference evidence="8 9" key="2">
    <citation type="journal article" date="2011" name="J. Bacteriol.">
        <title>Genomes of three methylotrophs from a single niche uncover genetic and metabolic divergence of Methylophilaceae.</title>
        <authorList>
            <person name="Lapidus A."/>
            <person name="Clum A."/>
            <person name="Labutti K."/>
            <person name="Kaluzhnaya M.G."/>
            <person name="Lim S."/>
            <person name="Beck D.A."/>
            <person name="Glavina Del Rio T."/>
            <person name="Nolan M."/>
            <person name="Mavromatis K."/>
            <person name="Huntemann M."/>
            <person name="Lucas S."/>
            <person name="Lidstrom M.E."/>
            <person name="Ivanova N."/>
            <person name="Chistoserdova L."/>
        </authorList>
    </citation>
    <scope>NUCLEOTIDE SEQUENCE [LARGE SCALE GENOMIC DNA]</scope>
    <source>
        <strain evidence="8 9">301</strain>
    </source>
</reference>
<dbReference type="InterPro" id="IPR050638">
    <property type="entry name" value="AA-Vitamin_Transporters"/>
</dbReference>
<reference evidence="9" key="1">
    <citation type="submission" date="2010-05" db="EMBL/GenBank/DDBJ databases">
        <title>Complete sequence of Methylotenera sp. 301.</title>
        <authorList>
            <person name="Lucas S."/>
            <person name="Copeland A."/>
            <person name="Lapidus A."/>
            <person name="Cheng J.-F."/>
            <person name="Bruce D."/>
            <person name="Goodwin L."/>
            <person name="Pitluck S."/>
            <person name="Clum A."/>
            <person name="Land M."/>
            <person name="Hauser L."/>
            <person name="Kyrpides N."/>
            <person name="Ivanova N."/>
            <person name="Chistoservova L."/>
            <person name="Kalyuzhnaya M."/>
            <person name="Woyke T."/>
        </authorList>
    </citation>
    <scope>NUCLEOTIDE SEQUENCE [LARGE SCALE GENOMIC DNA]</scope>
    <source>
        <strain evidence="9">301</strain>
    </source>
</reference>
<comment type="similarity">
    <text evidence="2">Belongs to the EamA transporter family.</text>
</comment>
<feature type="transmembrane region" description="Helical" evidence="6">
    <location>
        <begin position="192"/>
        <end position="210"/>
    </location>
</feature>
<proteinExistence type="inferred from homology"/>
<sequence>MHVNNPKPLAKSALLNSTSLLLAAVCWGVVWYPYRILANAGVAAVASSFYCYSTVLILASIVCIKHWRGMFKLPLSILWLSLTAGWTNLAYVLAVIDGEVMRVMLLFYLSPLWTLILAHFWLKERIDKRGLMIMALSLTGAFIMLSDLTGKSSAWPLPRNTAEWFALTSGIAFAISNVITRKSTHLTIRSKSFAVWAGVFLMAILAMPFVKETIPSPSFFSLNDGMVILAIALSLIAATLLTQYGITQMPATRASVLFLFELVVAAITSYFLAHETMEINEWIGGSLIAAASIFAALNHND</sequence>
<feature type="transmembrane region" description="Helical" evidence="6">
    <location>
        <begin position="76"/>
        <end position="96"/>
    </location>
</feature>
<dbReference type="Proteomes" id="UP000000383">
    <property type="component" value="Chromosome"/>
</dbReference>
<feature type="domain" description="EamA" evidence="7">
    <location>
        <begin position="20"/>
        <end position="145"/>
    </location>
</feature>
<evidence type="ECO:0000256" key="4">
    <source>
        <dbReference type="ARBA" id="ARBA00022989"/>
    </source>
</evidence>
<accession>D7DIH8</accession>
<keyword evidence="5 6" id="KW-0472">Membrane</keyword>
<evidence type="ECO:0000313" key="9">
    <source>
        <dbReference type="Proteomes" id="UP000000383"/>
    </source>
</evidence>
<dbReference type="EMBL" id="CP002056">
    <property type="protein sequence ID" value="ADI29863.1"/>
    <property type="molecule type" value="Genomic_DNA"/>
</dbReference>
<feature type="transmembrane region" description="Helical" evidence="6">
    <location>
        <begin position="40"/>
        <end position="64"/>
    </location>
</feature>
<feature type="transmembrane region" description="Helical" evidence="6">
    <location>
        <begin position="279"/>
        <end position="297"/>
    </location>
</feature>
<dbReference type="InterPro" id="IPR000620">
    <property type="entry name" value="EamA_dom"/>
</dbReference>
<feature type="transmembrane region" description="Helical" evidence="6">
    <location>
        <begin position="102"/>
        <end position="122"/>
    </location>
</feature>
<feature type="transmembrane region" description="Helical" evidence="6">
    <location>
        <begin position="162"/>
        <end position="180"/>
    </location>
</feature>
<organism evidence="8 9">
    <name type="scientific">Methylotenera versatilis (strain 301)</name>
    <dbReference type="NCBI Taxonomy" id="666681"/>
    <lineage>
        <taxon>Bacteria</taxon>
        <taxon>Pseudomonadati</taxon>
        <taxon>Pseudomonadota</taxon>
        <taxon>Betaproteobacteria</taxon>
        <taxon>Nitrosomonadales</taxon>
        <taxon>Methylophilaceae</taxon>
        <taxon>Methylotenera</taxon>
    </lineage>
</organism>
<evidence type="ECO:0000256" key="2">
    <source>
        <dbReference type="ARBA" id="ARBA00007362"/>
    </source>
</evidence>
<keyword evidence="9" id="KW-1185">Reference proteome</keyword>
<keyword evidence="3 6" id="KW-0812">Transmembrane</keyword>
<name>D7DIH8_METV0</name>
<dbReference type="InterPro" id="IPR037185">
    <property type="entry name" value="EmrE-like"/>
</dbReference>
<feature type="transmembrane region" description="Helical" evidence="6">
    <location>
        <begin position="131"/>
        <end position="150"/>
    </location>
</feature>
<evidence type="ECO:0000313" key="8">
    <source>
        <dbReference type="EMBL" id="ADI29863.1"/>
    </source>
</evidence>
<protein>
    <recommendedName>
        <fullName evidence="7">EamA domain-containing protein</fullName>
    </recommendedName>
</protein>
<evidence type="ECO:0000256" key="1">
    <source>
        <dbReference type="ARBA" id="ARBA00004141"/>
    </source>
</evidence>
<evidence type="ECO:0000256" key="6">
    <source>
        <dbReference type="SAM" id="Phobius"/>
    </source>
</evidence>
<dbReference type="PANTHER" id="PTHR32322:SF2">
    <property type="entry name" value="EAMA DOMAIN-CONTAINING PROTEIN"/>
    <property type="match status" value="1"/>
</dbReference>
<dbReference type="HOGENOM" id="CLU_055252_1_0_4"/>
<dbReference type="GO" id="GO:0016020">
    <property type="term" value="C:membrane"/>
    <property type="evidence" value="ECO:0007669"/>
    <property type="project" value="UniProtKB-SubCell"/>
</dbReference>
<dbReference type="KEGG" id="meh:M301_1483"/>
<dbReference type="eggNOG" id="COG0697">
    <property type="taxonomic scope" value="Bacteria"/>
</dbReference>
<evidence type="ECO:0000256" key="3">
    <source>
        <dbReference type="ARBA" id="ARBA00022692"/>
    </source>
</evidence>
<dbReference type="OrthoDB" id="5295396at2"/>
<evidence type="ECO:0000259" key="7">
    <source>
        <dbReference type="Pfam" id="PF00892"/>
    </source>
</evidence>